<evidence type="ECO:0000313" key="1">
    <source>
        <dbReference type="EMBL" id="WCR02772.1"/>
    </source>
</evidence>
<name>A0ABY7S8B6_9RHOB</name>
<proteinExistence type="predicted"/>
<gene>
    <name evidence="1" type="ORF">JHX88_18395</name>
</gene>
<reference evidence="1 2" key="1">
    <citation type="submission" date="2021-01" db="EMBL/GenBank/DDBJ databases">
        <title>Biogeographic distribution of Paracoccus.</title>
        <authorList>
            <person name="Hollensteiner J."/>
            <person name="Leineberger J."/>
            <person name="Brinkhoff T."/>
            <person name="Daniel R."/>
        </authorList>
    </citation>
    <scope>NUCLEOTIDE SEQUENCE [LARGE SCALE GENOMIC DNA]</scope>
    <source>
        <strain evidence="1 2">DSM 18447</strain>
    </source>
</reference>
<dbReference type="RefSeq" id="WP_272848101.1">
    <property type="nucleotide sequence ID" value="NZ_CP067140.1"/>
</dbReference>
<dbReference type="Proteomes" id="UP001215549">
    <property type="component" value="Chromosome"/>
</dbReference>
<protein>
    <submittedName>
        <fullName evidence="1">Uncharacterized protein</fullName>
    </submittedName>
</protein>
<keyword evidence="2" id="KW-1185">Reference proteome</keyword>
<organism evidence="1 2">
    <name type="scientific">Paracoccus saliphilus</name>
    <dbReference type="NCBI Taxonomy" id="405559"/>
    <lineage>
        <taxon>Bacteria</taxon>
        <taxon>Pseudomonadati</taxon>
        <taxon>Pseudomonadota</taxon>
        <taxon>Alphaproteobacteria</taxon>
        <taxon>Rhodobacterales</taxon>
        <taxon>Paracoccaceae</taxon>
        <taxon>Paracoccus</taxon>
    </lineage>
</organism>
<dbReference type="EMBL" id="CP067140">
    <property type="protein sequence ID" value="WCR02772.1"/>
    <property type="molecule type" value="Genomic_DNA"/>
</dbReference>
<accession>A0ABY7S8B6</accession>
<sequence length="106" mass="12228">MLDILVKRTTLGEHDLFDKYEKQYGIIKPEDNRPFDPKVWRENNYQPFGYNNEYLGPSTQEDLKKLRSHLSNTAARLKQPASLDPFAGEKNLSMGICWPSAPMAQI</sequence>
<evidence type="ECO:0000313" key="2">
    <source>
        <dbReference type="Proteomes" id="UP001215549"/>
    </source>
</evidence>